<dbReference type="PANTHER" id="PTHR48112">
    <property type="entry name" value="HIGH MOBILITY GROUP PROTEIN DSP1"/>
    <property type="match status" value="1"/>
</dbReference>
<name>A0A9P8TCT7_9ASCO</name>
<dbReference type="Pfam" id="PF09011">
    <property type="entry name" value="HMG_box_2"/>
    <property type="match status" value="1"/>
</dbReference>
<evidence type="ECO:0000256" key="2">
    <source>
        <dbReference type="PROSITE-ProRule" id="PRU00267"/>
    </source>
</evidence>
<feature type="DNA-binding region" description="HMG box" evidence="2">
    <location>
        <begin position="130"/>
        <end position="197"/>
    </location>
</feature>
<dbReference type="SMART" id="SM00398">
    <property type="entry name" value="HMG"/>
    <property type="match status" value="2"/>
</dbReference>
<dbReference type="PROSITE" id="PS50118">
    <property type="entry name" value="HMG_BOX_2"/>
    <property type="match status" value="2"/>
</dbReference>
<organism evidence="4 5">
    <name type="scientific">Wickerhamomyces mucosus</name>
    <dbReference type="NCBI Taxonomy" id="1378264"/>
    <lineage>
        <taxon>Eukaryota</taxon>
        <taxon>Fungi</taxon>
        <taxon>Dikarya</taxon>
        <taxon>Ascomycota</taxon>
        <taxon>Saccharomycotina</taxon>
        <taxon>Saccharomycetes</taxon>
        <taxon>Phaffomycetales</taxon>
        <taxon>Wickerhamomycetaceae</taxon>
        <taxon>Wickerhamomyces</taxon>
    </lineage>
</organism>
<dbReference type="InterPro" id="IPR009071">
    <property type="entry name" value="HMG_box_dom"/>
</dbReference>
<feature type="DNA-binding region" description="HMG box" evidence="2">
    <location>
        <begin position="56"/>
        <end position="125"/>
    </location>
</feature>
<dbReference type="InterPro" id="IPR036910">
    <property type="entry name" value="HMG_box_dom_sf"/>
</dbReference>
<dbReference type="AlphaFoldDB" id="A0A9P8TCT7"/>
<reference evidence="4" key="1">
    <citation type="journal article" date="2021" name="Open Biol.">
        <title>Shared evolutionary footprints suggest mitochondrial oxidative damage underlies multiple complex I losses in fungi.</title>
        <authorList>
            <person name="Schikora-Tamarit M.A."/>
            <person name="Marcet-Houben M."/>
            <person name="Nosek J."/>
            <person name="Gabaldon T."/>
        </authorList>
    </citation>
    <scope>NUCLEOTIDE SEQUENCE</scope>
    <source>
        <strain evidence="4">CBS6341</strain>
    </source>
</reference>
<dbReference type="InterPro" id="IPR050342">
    <property type="entry name" value="HMGB"/>
</dbReference>
<feature type="domain" description="HMG box" evidence="3">
    <location>
        <begin position="130"/>
        <end position="197"/>
    </location>
</feature>
<dbReference type="Proteomes" id="UP000769528">
    <property type="component" value="Unassembled WGS sequence"/>
</dbReference>
<keyword evidence="1 2" id="KW-0238">DNA-binding</keyword>
<comment type="caution">
    <text evidence="4">The sequence shown here is derived from an EMBL/GenBank/DDBJ whole genome shotgun (WGS) entry which is preliminary data.</text>
</comment>
<feature type="domain" description="HMG box" evidence="3">
    <location>
        <begin position="56"/>
        <end position="125"/>
    </location>
</feature>
<evidence type="ECO:0000256" key="1">
    <source>
        <dbReference type="ARBA" id="ARBA00023125"/>
    </source>
</evidence>
<dbReference type="Gene3D" id="1.10.30.10">
    <property type="entry name" value="High mobility group box domain"/>
    <property type="match status" value="2"/>
</dbReference>
<dbReference type="Pfam" id="PF00505">
    <property type="entry name" value="HMG_box"/>
    <property type="match status" value="1"/>
</dbReference>
<sequence length="197" mass="22557">MLSLFKSQTSIFARATYFSKPAVSYFSTTANLFKNSGVSDKAAKKSNKSKKSKSPVKRASSAYLYYVKDFFNNNKTELASYPSFKEKAIYVSDQWKALSDYEKEPFEKLAEADKKRFDSEKSKYLSSRPPKRPLTAFLRYSQEVRPSITSQNPGVSVLEIAKIIGNQWKTLSGSEQQKYKDEYTNDIAEWKKQNSHA</sequence>
<evidence type="ECO:0000259" key="3">
    <source>
        <dbReference type="PROSITE" id="PS50118"/>
    </source>
</evidence>
<dbReference type="OrthoDB" id="5550281at2759"/>
<proteinExistence type="predicted"/>
<protein>
    <recommendedName>
        <fullName evidence="3">HMG box domain-containing protein</fullName>
    </recommendedName>
</protein>
<keyword evidence="5" id="KW-1185">Reference proteome</keyword>
<dbReference type="SUPFAM" id="SSF47095">
    <property type="entry name" value="HMG-box"/>
    <property type="match status" value="2"/>
</dbReference>
<evidence type="ECO:0000313" key="5">
    <source>
        <dbReference type="Proteomes" id="UP000769528"/>
    </source>
</evidence>
<dbReference type="GO" id="GO:0005634">
    <property type="term" value="C:nucleus"/>
    <property type="evidence" value="ECO:0007669"/>
    <property type="project" value="UniProtKB-UniRule"/>
</dbReference>
<dbReference type="EMBL" id="JAEUBF010000853">
    <property type="protein sequence ID" value="KAH3674431.1"/>
    <property type="molecule type" value="Genomic_DNA"/>
</dbReference>
<dbReference type="PANTHER" id="PTHR48112:SF17">
    <property type="entry name" value="INTRASTRAND CROSS-LINK RECOGNITION PROTEIN"/>
    <property type="match status" value="1"/>
</dbReference>
<gene>
    <name evidence="4" type="ORF">WICMUC_003268</name>
</gene>
<dbReference type="GO" id="GO:0003677">
    <property type="term" value="F:DNA binding"/>
    <property type="evidence" value="ECO:0007669"/>
    <property type="project" value="UniProtKB-UniRule"/>
</dbReference>
<accession>A0A9P8TCT7</accession>
<evidence type="ECO:0000313" key="4">
    <source>
        <dbReference type="EMBL" id="KAH3674431.1"/>
    </source>
</evidence>
<keyword evidence="2" id="KW-0539">Nucleus</keyword>
<reference evidence="4" key="2">
    <citation type="submission" date="2021-01" db="EMBL/GenBank/DDBJ databases">
        <authorList>
            <person name="Schikora-Tamarit M.A."/>
        </authorList>
    </citation>
    <scope>NUCLEOTIDE SEQUENCE</scope>
    <source>
        <strain evidence="4">CBS6341</strain>
    </source>
</reference>